<name>A0AAN7VPT0_9PEZI</name>
<comment type="caution">
    <text evidence="3">The sequence shown here is derived from an EMBL/GenBank/DDBJ whole genome shotgun (WGS) entry which is preliminary data.</text>
</comment>
<accession>A0AAN7VPT0</accession>
<evidence type="ECO:0000256" key="2">
    <source>
        <dbReference type="SAM" id="MobiDB-lite"/>
    </source>
</evidence>
<feature type="compositionally biased region" description="Basic residues" evidence="2">
    <location>
        <begin position="1047"/>
        <end position="1056"/>
    </location>
</feature>
<feature type="coiled-coil region" evidence="1">
    <location>
        <begin position="867"/>
        <end position="933"/>
    </location>
</feature>
<feature type="region of interest" description="Disordered" evidence="2">
    <location>
        <begin position="1"/>
        <end position="55"/>
    </location>
</feature>
<evidence type="ECO:0000313" key="4">
    <source>
        <dbReference type="Proteomes" id="UP001310594"/>
    </source>
</evidence>
<reference evidence="3" key="1">
    <citation type="submission" date="2023-08" db="EMBL/GenBank/DDBJ databases">
        <title>Black Yeasts Isolated from many extreme environments.</title>
        <authorList>
            <person name="Coleine C."/>
            <person name="Stajich J.E."/>
            <person name="Selbmann L."/>
        </authorList>
    </citation>
    <scope>NUCLEOTIDE SEQUENCE</scope>
    <source>
        <strain evidence="3">CCFEE 5810</strain>
    </source>
</reference>
<feature type="compositionally biased region" description="Low complexity" evidence="2">
    <location>
        <begin position="147"/>
        <end position="161"/>
    </location>
</feature>
<evidence type="ECO:0000313" key="3">
    <source>
        <dbReference type="EMBL" id="KAK5697421.1"/>
    </source>
</evidence>
<keyword evidence="1" id="KW-0175">Coiled coil</keyword>
<gene>
    <name evidence="3" type="ORF">LTR97_007559</name>
</gene>
<dbReference type="EMBL" id="JAVRQU010000011">
    <property type="protein sequence ID" value="KAK5697421.1"/>
    <property type="molecule type" value="Genomic_DNA"/>
</dbReference>
<dbReference type="AlphaFoldDB" id="A0AAN7VPT0"/>
<sequence>MPPKRKAPPAASQPVVSSTRTTGRKRRHSDAASVASNASEIAVGTAPVKRRKAGRGKAAASIAEEEALSTHHEDALHSQLGGDATYERDMSAGAEAAEESIEVRKHVHFGGASSPAERSTTANLTPHPRKFETLTRRITMSPSVGISTRAGSTSRSGTATRMSLPPVWRGEAGESTQIIKNMHFKTMTSVVDERVKRLRRSLEQLSRDGNGAGVRAESMRMRELVQQLHLDLEGLREIDTEESQQRAIQLEQQIASVQQELEAYNGEHGLLDETILVLDRQEAVGEASYPALPASAFGSSLNGGSESKSIFRESTSRLSLDAKLSADFALERESFKDAIQVFAKEAADAKATLSALIIQIQALGFGDSPDIILESIRESFANVRELFDSELPDTLPEDATTQDIIETLIANVREFTNRLRLQDQDIREKNDMVTELSGEVDKLLDHLAAAKIRYESLEKRFTELDKERDQEIREREQAEEDLVEADKEIEQLKAELALKTQERESLDLNNGDLLKDIEALKVSLDNYRSEENRLSELINSMELNYKETIKKMNLEREQTVQELEDRLDEEVRLRSEAEKLADERQTEITALDIQFEQVSTERDALRDELAVATAELVVEKADRIVTESTLEEKNVEIDGLTARVDLLEEQLDEMTVKLEELRTLNEAATRQREAAEQDLDDRNAEVDELTQRLDTQGKEANVLRMKLFEVQQDNEKAVRDLQKLMSDQDNKYQVDIAAEVARREAADDMAAERANIILELETRLEEVELQMRADVLERDNRIAELEAELVERNTEIEGLNMDLRSVETDLENVRTEKDDQIEELEASILLLKQTVTTHETTILLMQQEATNDTTLHNSEIEDRNAEIALLHAQVTELTTNVRDLEKQRNGLEKRVEDEAEAMLELSNQKEDEIDDYKKQLRDKQEKILVVEQKAVEADRAWEEVLAARDDEIEELKKSATSSGEVVVTLTTDFEAMRQQLRDHVAYTNTAIEKLEASVLTAKTVADDEGAAVKARGLAMLAEIETYDLVGKVEVHRTTTQSESSSVKKGRGRKTKRVMNSAIGMDLA</sequence>
<evidence type="ECO:0000256" key="1">
    <source>
        <dbReference type="SAM" id="Coils"/>
    </source>
</evidence>
<proteinExistence type="predicted"/>
<protein>
    <submittedName>
        <fullName evidence="3">Uncharacterized protein</fullName>
    </submittedName>
</protein>
<feature type="region of interest" description="Disordered" evidence="2">
    <location>
        <begin position="1037"/>
        <end position="1067"/>
    </location>
</feature>
<feature type="coiled-coil region" evidence="1">
    <location>
        <begin position="440"/>
        <end position="699"/>
    </location>
</feature>
<feature type="region of interest" description="Disordered" evidence="2">
    <location>
        <begin position="144"/>
        <end position="166"/>
    </location>
</feature>
<dbReference type="Proteomes" id="UP001310594">
    <property type="component" value="Unassembled WGS sequence"/>
</dbReference>
<feature type="coiled-coil region" evidence="1">
    <location>
        <begin position="240"/>
        <end position="267"/>
    </location>
</feature>
<organism evidence="3 4">
    <name type="scientific">Elasticomyces elasticus</name>
    <dbReference type="NCBI Taxonomy" id="574655"/>
    <lineage>
        <taxon>Eukaryota</taxon>
        <taxon>Fungi</taxon>
        <taxon>Dikarya</taxon>
        <taxon>Ascomycota</taxon>
        <taxon>Pezizomycotina</taxon>
        <taxon>Dothideomycetes</taxon>
        <taxon>Dothideomycetidae</taxon>
        <taxon>Mycosphaerellales</taxon>
        <taxon>Teratosphaeriaceae</taxon>
        <taxon>Elasticomyces</taxon>
    </lineage>
</organism>
<feature type="coiled-coil region" evidence="1">
    <location>
        <begin position="773"/>
        <end position="827"/>
    </location>
</feature>